<dbReference type="NCBIfam" id="NF002003">
    <property type="entry name" value="PRK00802.1-3"/>
    <property type="match status" value="1"/>
</dbReference>
<dbReference type="CDD" id="cd00540">
    <property type="entry name" value="AAG"/>
    <property type="match status" value="1"/>
</dbReference>
<dbReference type="PANTHER" id="PTHR10429:SF0">
    <property type="entry name" value="DNA-3-METHYLADENINE GLYCOSYLASE"/>
    <property type="match status" value="1"/>
</dbReference>
<dbReference type="GO" id="GO:0003905">
    <property type="term" value="F:alkylbase DNA N-glycosylase activity"/>
    <property type="evidence" value="ECO:0007669"/>
    <property type="project" value="InterPro"/>
</dbReference>
<dbReference type="EC" id="3.2.2.-" evidence="5"/>
<dbReference type="HAMAP" id="MF_00527">
    <property type="entry name" value="3MGH"/>
    <property type="match status" value="1"/>
</dbReference>
<reference evidence="8" key="1">
    <citation type="submission" date="2016-10" db="EMBL/GenBank/DDBJ databases">
        <authorList>
            <person name="Varghese N."/>
            <person name="Submissions S."/>
        </authorList>
    </citation>
    <scope>NUCLEOTIDE SEQUENCE [LARGE SCALE GENOMIC DNA]</scope>
    <source>
        <strain evidence="8">DSM 45004</strain>
    </source>
</reference>
<feature type="compositionally biased region" description="Pro residues" evidence="6">
    <location>
        <begin position="16"/>
        <end position="25"/>
    </location>
</feature>
<dbReference type="InterPro" id="IPR011034">
    <property type="entry name" value="Formyl_transferase-like_C_sf"/>
</dbReference>
<name>A0A1I2A1X4_9ACTN</name>
<evidence type="ECO:0000313" key="7">
    <source>
        <dbReference type="EMBL" id="SFE36720.1"/>
    </source>
</evidence>
<dbReference type="GO" id="GO:0003677">
    <property type="term" value="F:DNA binding"/>
    <property type="evidence" value="ECO:0007669"/>
    <property type="project" value="InterPro"/>
</dbReference>
<evidence type="ECO:0000313" key="8">
    <source>
        <dbReference type="Proteomes" id="UP000198716"/>
    </source>
</evidence>
<dbReference type="InterPro" id="IPR003180">
    <property type="entry name" value="MPG"/>
</dbReference>
<dbReference type="AlphaFoldDB" id="A0A1I2A1X4"/>
<comment type="similarity">
    <text evidence="1 5">Belongs to the DNA glycosylase MPG family.</text>
</comment>
<organism evidence="7 8">
    <name type="scientific">Actinopolyspora alba</name>
    <dbReference type="NCBI Taxonomy" id="673379"/>
    <lineage>
        <taxon>Bacteria</taxon>
        <taxon>Bacillati</taxon>
        <taxon>Actinomycetota</taxon>
        <taxon>Actinomycetes</taxon>
        <taxon>Actinopolysporales</taxon>
        <taxon>Actinopolysporaceae</taxon>
        <taxon>Actinopolyspora</taxon>
        <taxon>Actinopolyspora alba group</taxon>
    </lineage>
</organism>
<protein>
    <recommendedName>
        <fullName evidence="5">Putative 3-methyladenine DNA glycosylase</fullName>
        <ecNumber evidence="5">3.2.2.-</ecNumber>
    </recommendedName>
</protein>
<keyword evidence="2 5" id="KW-0227">DNA damage</keyword>
<evidence type="ECO:0000256" key="6">
    <source>
        <dbReference type="SAM" id="MobiDB-lite"/>
    </source>
</evidence>
<evidence type="ECO:0000256" key="1">
    <source>
        <dbReference type="ARBA" id="ARBA00009232"/>
    </source>
</evidence>
<dbReference type="FunFam" id="3.10.300.10:FF:000001">
    <property type="entry name" value="Putative 3-methyladenine DNA glycosylase"/>
    <property type="match status" value="1"/>
</dbReference>
<keyword evidence="3 5" id="KW-0378">Hydrolase</keyword>
<dbReference type="EMBL" id="FOMZ01000012">
    <property type="protein sequence ID" value="SFE36720.1"/>
    <property type="molecule type" value="Genomic_DNA"/>
</dbReference>
<dbReference type="SUPFAM" id="SSF50486">
    <property type="entry name" value="FMT C-terminal domain-like"/>
    <property type="match status" value="1"/>
</dbReference>
<dbReference type="Gene3D" id="3.10.300.10">
    <property type="entry name" value="Methylpurine-DNA glycosylase (MPG)"/>
    <property type="match status" value="1"/>
</dbReference>
<accession>A0A1I2A1X4</accession>
<keyword evidence="4 5" id="KW-0234">DNA repair</keyword>
<proteinExistence type="inferred from homology"/>
<evidence type="ECO:0000256" key="4">
    <source>
        <dbReference type="ARBA" id="ARBA00023204"/>
    </source>
</evidence>
<keyword evidence="8" id="KW-1185">Reference proteome</keyword>
<feature type="region of interest" description="Disordered" evidence="6">
    <location>
        <begin position="1"/>
        <end position="31"/>
    </location>
</feature>
<dbReference type="InterPro" id="IPR036995">
    <property type="entry name" value="MPG_sf"/>
</dbReference>
<dbReference type="Proteomes" id="UP000198716">
    <property type="component" value="Unassembled WGS sequence"/>
</dbReference>
<dbReference type="NCBIfam" id="TIGR00567">
    <property type="entry name" value="3mg"/>
    <property type="match status" value="1"/>
</dbReference>
<dbReference type="PANTHER" id="PTHR10429">
    <property type="entry name" value="DNA-3-METHYLADENINE GLYCOSYLASE"/>
    <property type="match status" value="1"/>
</dbReference>
<evidence type="ECO:0000256" key="5">
    <source>
        <dbReference type="HAMAP-Rule" id="MF_00527"/>
    </source>
</evidence>
<dbReference type="GO" id="GO:0006284">
    <property type="term" value="P:base-excision repair"/>
    <property type="evidence" value="ECO:0007669"/>
    <property type="project" value="InterPro"/>
</dbReference>
<evidence type="ECO:0000256" key="2">
    <source>
        <dbReference type="ARBA" id="ARBA00022763"/>
    </source>
</evidence>
<evidence type="ECO:0000256" key="3">
    <source>
        <dbReference type="ARBA" id="ARBA00022801"/>
    </source>
</evidence>
<sequence length="259" mass="28047">MSTWHDTARGWTANPPATPGEPPAVPDRSRGFPGPARLRFVLRRAAPGSVLVVIEVTRSETARDPLRVARFLLGCELVSNSPQGVVRVRLVEVEAYRGQDDPASHCYRGRTERNAVMFGPAGHLYVYFVYGMHFCVNVVCLTDGQPAAVLLRAGEIIEGAELARSRRPAARKESALASGPARLAGVLGITRECNGADLTRPDSPIRLLRGCAVEDEDVRSGPRVGVSTATELPWRSWVHGSPAVSSYRRGGRRRVTSGS</sequence>
<gene>
    <name evidence="7" type="ORF">SAMN04487819_1123</name>
</gene>
<dbReference type="Pfam" id="PF02245">
    <property type="entry name" value="Pur_DNA_glyco"/>
    <property type="match status" value="1"/>
</dbReference>